<dbReference type="AlphaFoldDB" id="A0A9D4VXQ1"/>
<feature type="domain" description="Reverse transcriptase zinc-binding" evidence="2">
    <location>
        <begin position="243"/>
        <end position="305"/>
    </location>
</feature>
<evidence type="ECO:0000259" key="2">
    <source>
        <dbReference type="Pfam" id="PF13966"/>
    </source>
</evidence>
<comment type="caution">
    <text evidence="3">The sequence shown here is derived from an EMBL/GenBank/DDBJ whole genome shotgun (WGS) entry which is preliminary data.</text>
</comment>
<reference evidence="3 4" key="1">
    <citation type="journal article" date="2022" name="Nat. Genet.">
        <title>Improved pea reference genome and pan-genome highlight genomic features and evolutionary characteristics.</title>
        <authorList>
            <person name="Yang T."/>
            <person name="Liu R."/>
            <person name="Luo Y."/>
            <person name="Hu S."/>
            <person name="Wang D."/>
            <person name="Wang C."/>
            <person name="Pandey M.K."/>
            <person name="Ge S."/>
            <person name="Xu Q."/>
            <person name="Li N."/>
            <person name="Li G."/>
            <person name="Huang Y."/>
            <person name="Saxena R.K."/>
            <person name="Ji Y."/>
            <person name="Li M."/>
            <person name="Yan X."/>
            <person name="He Y."/>
            <person name="Liu Y."/>
            <person name="Wang X."/>
            <person name="Xiang C."/>
            <person name="Varshney R.K."/>
            <person name="Ding H."/>
            <person name="Gao S."/>
            <person name="Zong X."/>
        </authorList>
    </citation>
    <scope>NUCLEOTIDE SEQUENCE [LARGE SCALE GENOMIC DNA]</scope>
    <source>
        <strain evidence="3 4">cv. Zhongwan 6</strain>
    </source>
</reference>
<dbReference type="Gramene" id="Psat07G0638800-T1">
    <property type="protein sequence ID" value="KAI5391556.1"/>
    <property type="gene ID" value="KIW84_076388"/>
</dbReference>
<gene>
    <name evidence="3" type="ORF">KIW84_076388</name>
</gene>
<keyword evidence="4" id="KW-1185">Reference proteome</keyword>
<feature type="transmembrane region" description="Helical" evidence="1">
    <location>
        <begin position="338"/>
        <end position="358"/>
    </location>
</feature>
<protein>
    <recommendedName>
        <fullName evidence="2">Reverse transcriptase zinc-binding domain-containing protein</fullName>
    </recommendedName>
</protein>
<dbReference type="InterPro" id="IPR026960">
    <property type="entry name" value="RVT-Znf"/>
</dbReference>
<keyword evidence="1" id="KW-0472">Membrane</keyword>
<name>A0A9D4VXQ1_PEA</name>
<dbReference type="Pfam" id="PF13966">
    <property type="entry name" value="zf-RVT"/>
    <property type="match status" value="1"/>
</dbReference>
<evidence type="ECO:0000313" key="3">
    <source>
        <dbReference type="EMBL" id="KAI5391556.1"/>
    </source>
</evidence>
<sequence>MLVKQPKSFVEAVNNVCDIPLSQLPKPSVKGDKLAIVIPEEEYQLGLKAWAHEYNRSHSLARGPMEDFGNWTDNNHLLLIPTRGASFTWSNGRSGSNHTQKCLDREAKLKLKAIQDMIGTTGHYDDLAAKEKKAHINLGQALGEHLGGRGHLCICLTSKVANIMHKKSLGGNLMLKVYIVKAFDTLDWVFLLKVLKSCQRGVRKRDPLSPLLFCIVKDVLSRGGTSSLDDIADLFSKYASCSGQVSNWGRLIWCFFIPPSNSLIFWRLSLAKFPTDDKLALRGFCMPSICIICANGEENMDHLFSLVAQCQTTFIIAIVNSVKVIWNARNQVGSKLTLMVLLGALLLKLLVVILYYLLKLSISLLSYFGSLETGGTIV</sequence>
<keyword evidence="1" id="KW-1133">Transmembrane helix</keyword>
<dbReference type="Proteomes" id="UP001058974">
    <property type="component" value="Chromosome 7"/>
</dbReference>
<dbReference type="EMBL" id="JAMSHJ010000007">
    <property type="protein sequence ID" value="KAI5391556.1"/>
    <property type="molecule type" value="Genomic_DNA"/>
</dbReference>
<keyword evidence="1" id="KW-0812">Transmembrane</keyword>
<accession>A0A9D4VXQ1</accession>
<proteinExistence type="predicted"/>
<evidence type="ECO:0000256" key="1">
    <source>
        <dbReference type="SAM" id="Phobius"/>
    </source>
</evidence>
<organism evidence="3 4">
    <name type="scientific">Pisum sativum</name>
    <name type="common">Garden pea</name>
    <name type="synonym">Lathyrus oleraceus</name>
    <dbReference type="NCBI Taxonomy" id="3888"/>
    <lineage>
        <taxon>Eukaryota</taxon>
        <taxon>Viridiplantae</taxon>
        <taxon>Streptophyta</taxon>
        <taxon>Embryophyta</taxon>
        <taxon>Tracheophyta</taxon>
        <taxon>Spermatophyta</taxon>
        <taxon>Magnoliopsida</taxon>
        <taxon>eudicotyledons</taxon>
        <taxon>Gunneridae</taxon>
        <taxon>Pentapetalae</taxon>
        <taxon>rosids</taxon>
        <taxon>fabids</taxon>
        <taxon>Fabales</taxon>
        <taxon>Fabaceae</taxon>
        <taxon>Papilionoideae</taxon>
        <taxon>50 kb inversion clade</taxon>
        <taxon>NPAAA clade</taxon>
        <taxon>Hologalegina</taxon>
        <taxon>IRL clade</taxon>
        <taxon>Fabeae</taxon>
        <taxon>Lathyrus</taxon>
    </lineage>
</organism>
<evidence type="ECO:0000313" key="4">
    <source>
        <dbReference type="Proteomes" id="UP001058974"/>
    </source>
</evidence>